<reference evidence="3" key="2">
    <citation type="journal article" date="2018" name="Nat. Commun.">
        <title>Extreme sensitivity to ultraviolet light in the fungal pathogen causing white-nose syndrome of bats.</title>
        <authorList>
            <person name="Palmer J.M."/>
            <person name="Drees K.P."/>
            <person name="Foster J.T."/>
            <person name="Lindner D.L."/>
        </authorList>
    </citation>
    <scope>NUCLEOTIDE SEQUENCE [LARGE SCALE GENOMIC DNA]</scope>
    <source>
        <strain evidence="3">UAMH 10579</strain>
    </source>
</reference>
<dbReference type="EMBL" id="KV460232">
    <property type="protein sequence ID" value="OBT95900.1"/>
    <property type="molecule type" value="Genomic_DNA"/>
</dbReference>
<feature type="signal peptide" evidence="1">
    <location>
        <begin position="1"/>
        <end position="29"/>
    </location>
</feature>
<dbReference type="RefSeq" id="XP_018129633.1">
    <property type="nucleotide sequence ID" value="XM_018275511.1"/>
</dbReference>
<evidence type="ECO:0000313" key="3">
    <source>
        <dbReference type="Proteomes" id="UP000091956"/>
    </source>
</evidence>
<sequence>MAILSFFAKSLPKLSFLLVVLTASLGVHAGMKDGEIACDQQEEVSALAMQLAIDSLNEDPEKVICAFNDGSKKKNFPVHYDLDRQDIAMPQDDLRTPNQGWTRAGECHQPGGIHAGIWLQTYRWGAPHFCMKQAEIAQNAQAIHDKCIRKRDDGVEVVRGTKQSQYEFWIEIGESNNCDDFGS</sequence>
<evidence type="ECO:0000256" key="1">
    <source>
        <dbReference type="SAM" id="SignalP"/>
    </source>
</evidence>
<dbReference type="Proteomes" id="UP000091956">
    <property type="component" value="Unassembled WGS sequence"/>
</dbReference>
<keyword evidence="3" id="KW-1185">Reference proteome</keyword>
<evidence type="ECO:0000313" key="2">
    <source>
        <dbReference type="EMBL" id="OBT95900.1"/>
    </source>
</evidence>
<keyword evidence="1" id="KW-0732">Signal</keyword>
<gene>
    <name evidence="2" type="ORF">VE01_06055</name>
</gene>
<feature type="chain" id="PRO_5008608756" description="Ecp2 effector protein domain-containing protein" evidence="1">
    <location>
        <begin position="30"/>
        <end position="183"/>
    </location>
</feature>
<dbReference type="GeneID" id="28839441"/>
<reference evidence="2 3" key="1">
    <citation type="submission" date="2016-03" db="EMBL/GenBank/DDBJ databases">
        <title>Comparative genomics of Pseudogymnoascus destructans, the fungus causing white-nose syndrome of bats.</title>
        <authorList>
            <person name="Palmer J.M."/>
            <person name="Drees K.P."/>
            <person name="Foster J.T."/>
            <person name="Lindner D.L."/>
        </authorList>
    </citation>
    <scope>NUCLEOTIDE SEQUENCE [LARGE SCALE GENOMIC DNA]</scope>
    <source>
        <strain evidence="2 3">UAMH 10579</strain>
    </source>
</reference>
<dbReference type="AlphaFoldDB" id="A0A1B8GJ81"/>
<dbReference type="OrthoDB" id="3432815at2759"/>
<name>A0A1B8GJ81_9PEZI</name>
<proteinExistence type="predicted"/>
<evidence type="ECO:0008006" key="4">
    <source>
        <dbReference type="Google" id="ProtNLM"/>
    </source>
</evidence>
<accession>A0A1B8GJ81</accession>
<organism evidence="2 3">
    <name type="scientific">Pseudogymnoascus verrucosus</name>
    <dbReference type="NCBI Taxonomy" id="342668"/>
    <lineage>
        <taxon>Eukaryota</taxon>
        <taxon>Fungi</taxon>
        <taxon>Dikarya</taxon>
        <taxon>Ascomycota</taxon>
        <taxon>Pezizomycotina</taxon>
        <taxon>Leotiomycetes</taxon>
        <taxon>Thelebolales</taxon>
        <taxon>Thelebolaceae</taxon>
        <taxon>Pseudogymnoascus</taxon>
    </lineage>
</organism>
<protein>
    <recommendedName>
        <fullName evidence="4">Ecp2 effector protein domain-containing protein</fullName>
    </recommendedName>
</protein>